<keyword evidence="3" id="KW-1185">Reference proteome</keyword>
<feature type="compositionally biased region" description="Low complexity" evidence="1">
    <location>
        <begin position="138"/>
        <end position="158"/>
    </location>
</feature>
<feature type="region of interest" description="Disordered" evidence="1">
    <location>
        <begin position="97"/>
        <end position="170"/>
    </location>
</feature>
<organism evidence="2 3">
    <name type="scientific">Obba rivulosa</name>
    <dbReference type="NCBI Taxonomy" id="1052685"/>
    <lineage>
        <taxon>Eukaryota</taxon>
        <taxon>Fungi</taxon>
        <taxon>Dikarya</taxon>
        <taxon>Basidiomycota</taxon>
        <taxon>Agaricomycotina</taxon>
        <taxon>Agaricomycetes</taxon>
        <taxon>Polyporales</taxon>
        <taxon>Gelatoporiaceae</taxon>
        <taxon>Obba</taxon>
    </lineage>
</organism>
<proteinExistence type="predicted"/>
<accession>A0A8E2AXA6</accession>
<evidence type="ECO:0000313" key="3">
    <source>
        <dbReference type="Proteomes" id="UP000250043"/>
    </source>
</evidence>
<dbReference type="AlphaFoldDB" id="A0A8E2AXA6"/>
<evidence type="ECO:0000313" key="2">
    <source>
        <dbReference type="EMBL" id="OCH92018.1"/>
    </source>
</evidence>
<feature type="compositionally biased region" description="Basic and acidic residues" evidence="1">
    <location>
        <begin position="119"/>
        <end position="133"/>
    </location>
</feature>
<dbReference type="OrthoDB" id="3198848at2759"/>
<evidence type="ECO:0000256" key="1">
    <source>
        <dbReference type="SAM" id="MobiDB-lite"/>
    </source>
</evidence>
<name>A0A8E2AXA6_9APHY</name>
<reference evidence="2 3" key="1">
    <citation type="submission" date="2016-07" db="EMBL/GenBank/DDBJ databases">
        <title>Draft genome of the white-rot fungus Obba rivulosa 3A-2.</title>
        <authorList>
            <consortium name="DOE Joint Genome Institute"/>
            <person name="Miettinen O."/>
            <person name="Riley R."/>
            <person name="Acob R."/>
            <person name="Barry K."/>
            <person name="Cullen D."/>
            <person name="De Vries R."/>
            <person name="Hainaut M."/>
            <person name="Hatakka A."/>
            <person name="Henrissat B."/>
            <person name="Hilden K."/>
            <person name="Kuo R."/>
            <person name="Labutti K."/>
            <person name="Lipzen A."/>
            <person name="Makela M.R."/>
            <person name="Sandor L."/>
            <person name="Spatafora J.W."/>
            <person name="Grigoriev I.V."/>
            <person name="Hibbett D.S."/>
        </authorList>
    </citation>
    <scope>NUCLEOTIDE SEQUENCE [LARGE SCALE GENOMIC DNA]</scope>
    <source>
        <strain evidence="2 3">3A-2</strain>
    </source>
</reference>
<gene>
    <name evidence="2" type="ORF">OBBRIDRAFT_774086</name>
</gene>
<sequence>MARSSTKTPSTPGLITYRFKQAMAYVKPAENHDEAAEYAKEVFGELNDTPSNRISFSITVRVQDKIQTVTITPRAWRDTMGSLAKFEIVDISVTEPRPSRPASIVIDSPHDAPPQYSSRSEKEADMYQDEKYLTSDYSPKTRSRSPSPSPSSRNPISRGLDLLQRLSGAS</sequence>
<dbReference type="EMBL" id="KV722375">
    <property type="protein sequence ID" value="OCH92018.1"/>
    <property type="molecule type" value="Genomic_DNA"/>
</dbReference>
<dbReference type="Proteomes" id="UP000250043">
    <property type="component" value="Unassembled WGS sequence"/>
</dbReference>
<protein>
    <submittedName>
        <fullName evidence="2">Uncharacterized protein</fullName>
    </submittedName>
</protein>